<gene>
    <name evidence="1" type="ORF">PCL_00394</name>
</gene>
<sequence>MSARDPTQGDRAAGAGAAAAAHHQPWARRYWSQLLHPAGSLGWVVGGPSQPHVGSHTDVTAFLFRCASPPSWMGRDGAARPRAWLGLGLGWAGLVAGFGAVGGLKTGAPDGTGHRAAGSSAVLVGPRSGQGGLRQGPPMGLCRSDDDLGEGSRVVGWMRLMGASCAETAERIDQIPRGSNAEILLVVYSQPGDPWMLLHETDPLAFAWPDRALDYFDGAAHHAPSLTLAAAAAASHASHHSCIGANYSSPSPRARG</sequence>
<proteinExistence type="predicted"/>
<reference evidence="1 2" key="1">
    <citation type="journal article" date="2016" name="Front. Microbiol.">
        <title>Genome and transcriptome sequences reveal the specific parasitism of the nematophagous Purpureocillium lilacinum 36-1.</title>
        <authorList>
            <person name="Xie J."/>
            <person name="Li S."/>
            <person name="Mo C."/>
            <person name="Xiao X."/>
            <person name="Peng D."/>
            <person name="Wang G."/>
            <person name="Xiao Y."/>
        </authorList>
    </citation>
    <scope>NUCLEOTIDE SEQUENCE [LARGE SCALE GENOMIC DNA]</scope>
    <source>
        <strain evidence="1 2">36-1</strain>
    </source>
</reference>
<evidence type="ECO:0000313" key="2">
    <source>
        <dbReference type="Proteomes" id="UP000245956"/>
    </source>
</evidence>
<dbReference type="EMBL" id="LCWV01000010">
    <property type="protein sequence ID" value="PWI70250.1"/>
    <property type="molecule type" value="Genomic_DNA"/>
</dbReference>
<name>A0A2U3E6W2_PURLI</name>
<accession>A0A2U3E6W2</accession>
<comment type="caution">
    <text evidence="1">The sequence shown here is derived from an EMBL/GenBank/DDBJ whole genome shotgun (WGS) entry which is preliminary data.</text>
</comment>
<dbReference type="AlphaFoldDB" id="A0A2U3E6W2"/>
<dbReference type="Proteomes" id="UP000245956">
    <property type="component" value="Unassembled WGS sequence"/>
</dbReference>
<organism evidence="1 2">
    <name type="scientific">Purpureocillium lilacinum</name>
    <name type="common">Paecilomyces lilacinus</name>
    <dbReference type="NCBI Taxonomy" id="33203"/>
    <lineage>
        <taxon>Eukaryota</taxon>
        <taxon>Fungi</taxon>
        <taxon>Dikarya</taxon>
        <taxon>Ascomycota</taxon>
        <taxon>Pezizomycotina</taxon>
        <taxon>Sordariomycetes</taxon>
        <taxon>Hypocreomycetidae</taxon>
        <taxon>Hypocreales</taxon>
        <taxon>Ophiocordycipitaceae</taxon>
        <taxon>Purpureocillium</taxon>
    </lineage>
</organism>
<evidence type="ECO:0000313" key="1">
    <source>
        <dbReference type="EMBL" id="PWI70250.1"/>
    </source>
</evidence>
<protein>
    <submittedName>
        <fullName evidence="1">Uncharacterized protein</fullName>
    </submittedName>
</protein>